<gene>
    <name evidence="6" type="ORF">GPECTOR_25g376</name>
</gene>
<dbReference type="SMART" id="SM01349">
    <property type="entry name" value="TOG"/>
    <property type="match status" value="2"/>
</dbReference>
<dbReference type="InterPro" id="IPR057546">
    <property type="entry name" value="HEAT_GCN1"/>
</dbReference>
<feature type="domain" description="TOG" evidence="5">
    <location>
        <begin position="1367"/>
        <end position="1617"/>
    </location>
</feature>
<dbReference type="EMBL" id="LSYV01000026">
    <property type="protein sequence ID" value="KXZ48792.1"/>
    <property type="molecule type" value="Genomic_DNA"/>
</dbReference>
<dbReference type="SUPFAM" id="SSF48371">
    <property type="entry name" value="ARM repeat"/>
    <property type="match status" value="3"/>
</dbReference>
<dbReference type="GO" id="GO:0005829">
    <property type="term" value="C:cytosol"/>
    <property type="evidence" value="ECO:0007669"/>
    <property type="project" value="TreeGrafter"/>
</dbReference>
<dbReference type="InterPro" id="IPR004155">
    <property type="entry name" value="PBS_lyase_HEAT"/>
</dbReference>
<dbReference type="Gene3D" id="1.25.10.10">
    <property type="entry name" value="Leucine-rich Repeat Variant"/>
    <property type="match status" value="8"/>
</dbReference>
<evidence type="ECO:0000256" key="1">
    <source>
        <dbReference type="ARBA" id="ARBA00007366"/>
    </source>
</evidence>
<dbReference type="Pfam" id="PF24984">
    <property type="entry name" value="HEAT_EF3_GNC1"/>
    <property type="match status" value="1"/>
</dbReference>
<keyword evidence="2" id="KW-0677">Repeat</keyword>
<evidence type="ECO:0000256" key="4">
    <source>
        <dbReference type="SAM" id="MobiDB-lite"/>
    </source>
</evidence>
<evidence type="ECO:0000256" key="2">
    <source>
        <dbReference type="ARBA" id="ARBA00022737"/>
    </source>
</evidence>
<dbReference type="InterPro" id="IPR056810">
    <property type="entry name" value="GNC1-like_N"/>
</dbReference>
<dbReference type="SMART" id="SM00567">
    <property type="entry name" value="EZ_HEAT"/>
    <property type="match status" value="8"/>
</dbReference>
<dbReference type="GO" id="GO:0006417">
    <property type="term" value="P:regulation of translation"/>
    <property type="evidence" value="ECO:0007669"/>
    <property type="project" value="TreeGrafter"/>
</dbReference>
<reference evidence="7" key="1">
    <citation type="journal article" date="2016" name="Nat. Commun.">
        <title>The Gonium pectorale genome demonstrates co-option of cell cycle regulation during the evolution of multicellularity.</title>
        <authorList>
            <person name="Hanschen E.R."/>
            <person name="Marriage T.N."/>
            <person name="Ferris P.J."/>
            <person name="Hamaji T."/>
            <person name="Toyoda A."/>
            <person name="Fujiyama A."/>
            <person name="Neme R."/>
            <person name="Noguchi H."/>
            <person name="Minakuchi Y."/>
            <person name="Suzuki M."/>
            <person name="Kawai-Toyooka H."/>
            <person name="Smith D.R."/>
            <person name="Sparks H."/>
            <person name="Anderson J."/>
            <person name="Bakaric R."/>
            <person name="Luria V."/>
            <person name="Karger A."/>
            <person name="Kirschner M.W."/>
            <person name="Durand P.M."/>
            <person name="Michod R.E."/>
            <person name="Nozaki H."/>
            <person name="Olson B.J."/>
        </authorList>
    </citation>
    <scope>NUCLEOTIDE SEQUENCE [LARGE SCALE GENOMIC DNA]</scope>
    <source>
        <strain evidence="7">NIES-2863</strain>
    </source>
</reference>
<evidence type="ECO:0000259" key="5">
    <source>
        <dbReference type="SMART" id="SM01349"/>
    </source>
</evidence>
<dbReference type="PANTHER" id="PTHR23346:SF7">
    <property type="entry name" value="STALLED RIBOSOME SENSOR GCN1"/>
    <property type="match status" value="1"/>
</dbReference>
<dbReference type="Pfam" id="PF25801">
    <property type="entry name" value="HEAT_GCN1_C_2"/>
    <property type="match status" value="1"/>
</dbReference>
<name>A0A150GG33_GONPE</name>
<dbReference type="Pfam" id="PF24987">
    <property type="entry name" value="HEAT_EF3_N"/>
    <property type="match status" value="2"/>
</dbReference>
<evidence type="ECO:0000256" key="3">
    <source>
        <dbReference type="PROSITE-ProRule" id="PRU00103"/>
    </source>
</evidence>
<keyword evidence="7" id="KW-1185">Reference proteome</keyword>
<dbReference type="InterPro" id="IPR011989">
    <property type="entry name" value="ARM-like"/>
</dbReference>
<dbReference type="Pfam" id="PF23271">
    <property type="entry name" value="HEAT_GCN1"/>
    <property type="match status" value="1"/>
</dbReference>
<dbReference type="PANTHER" id="PTHR23346">
    <property type="entry name" value="TRANSLATIONAL ACTIVATOR GCN1-RELATED"/>
    <property type="match status" value="1"/>
</dbReference>
<dbReference type="InterPro" id="IPR026003">
    <property type="entry name" value="Cohesin_HEAT"/>
</dbReference>
<dbReference type="InterPro" id="IPR016024">
    <property type="entry name" value="ARM-type_fold"/>
</dbReference>
<organism evidence="6 7">
    <name type="scientific">Gonium pectorale</name>
    <name type="common">Green alga</name>
    <dbReference type="NCBI Taxonomy" id="33097"/>
    <lineage>
        <taxon>Eukaryota</taxon>
        <taxon>Viridiplantae</taxon>
        <taxon>Chlorophyta</taxon>
        <taxon>core chlorophytes</taxon>
        <taxon>Chlorophyceae</taxon>
        <taxon>CS clade</taxon>
        <taxon>Chlamydomonadales</taxon>
        <taxon>Volvocaceae</taxon>
        <taxon>Gonium</taxon>
    </lineage>
</organism>
<feature type="region of interest" description="Disordered" evidence="4">
    <location>
        <begin position="835"/>
        <end position="881"/>
    </location>
</feature>
<accession>A0A150GG33</accession>
<sequence length="2742" mass="283701">MAGVLADAERRLAQPSYKLRAQIWEDKIAGEIVDQEFLDSNAAALAGMVGATLPLYTDLASQRLVRRFLSSACRRSDAFVRALAAVVVKAAAVKPPPSRSEALVLLHWSRAVLLRLDPTAAATKKAIAKLVEVQVGLLDGLAGSASEAQWPAASRLVRGLLRRQPALEAEYLAAAKAAPSGAGAVRALLEAAPTPAPPALFDALLSLYLEKVLTGARERPTPAVVTAFAPLLARVGAEDLTGKVLPAIGRALRRVPDVGMGGVVALASAAQAGLDLGGAARELVPLLVQQARLKESVRGAALEAVKALAGRCGDAAAVAELVSGVRKVILDGSAEGKIKVAAERSTLAAVLGSLAEAPLAATGPGGVAELADSTSAFLATAIKDELSEDVKISLLSTLAAWLPRCSAAAGAAEPPAGVSAVLLACIRDASREGLRRAAARCALSVTRAAPALAAGLLNGGAAEAGLKWVADGLAKPAMRLDVVMGALLVARALQAAEPSAAAAAAVVPAGDKTWAAALRPDSPLLAPPNAAKLPAADCPRLAELAEVLLGQEAGALRSALDAAEGSVDAVCRLIVCAALHAVRDTRAAAQAAVARLATAQPSRLVLPLANALLYWMNNRATLPVAVDPTATGDDAVPSAGSLALRFGQVLAAIAGCAPTQSASAAVAAAAASKRADEAAPPPPPLPLDGPALAALLLAGHHPALDAPMRRAPHPWAQIARRLGTSLDTPVHSRAEAVVAALAGPAGLASEQPDERAAACGAMGAAVQCAPSAVYGQALAVLRKLLDRAEHDALTEDDRDVYETPEGMLSSERVPAGVYVPEVVVNKNVKKPRGRFKTDNRAFAEDDDDDDTPAPAAPPPSRPAAATGPKPGPGKKDAAARQEEFRRNKLAAESANRARIRALKARLELGLRCLGCCVETAPAAASLHLEEYQELCLPLMSSWLVGEAAFDSVRALSTCLPGRLGASATTLTSCLRLVSQAQTGRGLSYRDVASRPAVASVVHALAAVTAAVGQQLPPSSYSYVFPVLQAVLLSPVHTLLHDKCVAVLALHVAPGLDIPRRASLQLLYHLLGIIPAYRDRIVPLLRSLCAGCLEDDLDAATSGLLHPAPAVRAAALAALPSVPALAEGMLPEADEAAAALLWLAAHDAGSEENASAASALWDSCGAALSRGALFRLVELLSSEARDVQASAGAGLAAGLQLPAHAGAVADVLSAVVALYDPEAPLTSRLGVAAALHGLAPVLGDAQVNPALDFLIGQGLADPEERVREEMVAAGMSVLEVHGAGHAPRLLPLFESHLERGGRGGSEAQERFDLVREGVVVLLGTIARHLPPAEPKRAAALDLLLGVLGTPSESVQRSVSNCLPPLVAPLATNTEYTQGLVDRLLSQLTRGSNYGERRGAAFGLSGLVKGLGIMAMKNFGIMESLKAAVEVGRGKGKMPAGLRDMAAVVQERTGRSAEGLLAFECLSEKLGKLFEPYVIHVLPMLLNCFGDPSPQVRQATEDAARMIMGQLTASGVKLVLPALLKGLEDKVWRTKQGSVQLLGAMAHCAPKQLGTCLPTIVPQLGEVLSDPHPKVQAAAQEALNEIGSVIRNPEVQRLVPHLLSAIAAPNTATRPCLDVLLDTVFINTIDAPSLALIVPVVHRGLRDRSGDTKKRAARTVGSMCTLINDPKDMGPYVPLLMPELQKSLVDPLPEVRAVSARAIGSLMRGMGQDTFGTLVPWLLETLASEASSVERSGAAQGLAEVLSVLGPEHLDSLLPDVLASAGARSRPAQREGSLTLFQFLPLTMEAELQRHLPRVLPAILDGLSDEAEGVRDAALAAGRILVDHYARSALELLLPAVEEGVFHDNWRIRQASVKLLGKLLFKIAGASGAVVLDGHEDEEGIAEESYGEAIIAALGMERRNEVLSRLYIIRTDVQYTVRQEALHVWKTVVVNTPKTLGQILPELMNQLIACLAAEGADAGAEGGEDCRAAAARCLGELVRKMGERVLGRIVPILREGVSSPSAATRQGVCLGLKEVLDNLGRHQLQEHLAEVLPTVQAALTDEDAGVREAAGAAFGILFKGAGGPGGSAVDGVVPSMLAGLEHDRRYRESLEGLRVILQVRPSIFHFVCPKLLHKPLQLNAVRALGELAGCAGEHLRNHLDAAVPALLAAASGSRPIVATDGHGDAEVAAVGREAAGAAALAVALAVDEEGMYLLMPEVIKALDDPSTRSGACTLITAFAGSCEHDLRDSLPGLITSLVGLLAEDGSPEQLTASWKALEAVCGAIPKEELPEYVNCLKNAIADAREKERRKRRGGPLLLAGLCTPPRALAPLLPVYLQGVLQGASAETREAAAEGLGELVGVTSEEALRPFVVSITGPLIRIIGDRFPSPLKAAILGTLGGLIAKAGPGLKPFVPQLQTTFLKCLHDASDTVRLRAADNLGQLAAMSARLEALSADLASSGRTAEAQIRDAHLRALRGALLSAGERLGAPALATLADTLKECMRAASADDDEYRVYVGSCLGCLCRVAPPDTLRTVLSFGPLAPSQPASAPGRQLHGIILAVAAKQAGARLEAAGLLKPVLEAIRAAARDEDTGVKTAAARAAARLASSVLTAAAAGGAESLPASASAVLTSCVAVLQALLGPDQGGEVVRQALLATRGLALELAAGGAATEAALEPHLPALLPSICSVLAGGQVSGITRSTAEAALQKLLRLDAAGGGLDVAARYLASGPAAVARQTLTDSFLRRLQKLTDEDLYASEEY</sequence>
<comment type="caution">
    <text evidence="6">The sequence shown here is derived from an EMBL/GenBank/DDBJ whole genome shotgun (WGS) entry which is preliminary data.</text>
</comment>
<dbReference type="GO" id="GO:0019887">
    <property type="term" value="F:protein kinase regulator activity"/>
    <property type="evidence" value="ECO:0007669"/>
    <property type="project" value="TreeGrafter"/>
</dbReference>
<dbReference type="Pfam" id="PF24993">
    <property type="entry name" value="GNC1_N"/>
    <property type="match status" value="1"/>
</dbReference>
<comment type="similarity">
    <text evidence="1">Belongs to the GCN1 family.</text>
</comment>
<dbReference type="Pfam" id="PF12765">
    <property type="entry name" value="Cohesin_HEAT"/>
    <property type="match status" value="1"/>
</dbReference>
<evidence type="ECO:0000313" key="7">
    <source>
        <dbReference type="Proteomes" id="UP000075714"/>
    </source>
</evidence>
<proteinExistence type="inferred from homology"/>
<feature type="repeat" description="HEAT" evidence="3">
    <location>
        <begin position="1558"/>
        <end position="1596"/>
    </location>
</feature>
<dbReference type="Proteomes" id="UP000075714">
    <property type="component" value="Unassembled WGS sequence"/>
</dbReference>
<evidence type="ECO:0000313" key="6">
    <source>
        <dbReference type="EMBL" id="KXZ48792.1"/>
    </source>
</evidence>
<dbReference type="InterPro" id="IPR034085">
    <property type="entry name" value="TOG"/>
</dbReference>
<protein>
    <recommendedName>
        <fullName evidence="5">TOG domain-containing protein</fullName>
    </recommendedName>
</protein>
<dbReference type="GO" id="GO:0034198">
    <property type="term" value="P:cellular response to amino acid starvation"/>
    <property type="evidence" value="ECO:0007669"/>
    <property type="project" value="TreeGrafter"/>
</dbReference>
<feature type="repeat" description="HEAT" evidence="3">
    <location>
        <begin position="1678"/>
        <end position="1716"/>
    </location>
</feature>
<dbReference type="InterPro" id="IPR021133">
    <property type="entry name" value="HEAT_type_2"/>
</dbReference>
<dbReference type="PROSITE" id="PS50077">
    <property type="entry name" value="HEAT_REPEAT"/>
    <property type="match status" value="4"/>
</dbReference>
<dbReference type="STRING" id="33097.A0A150GG33"/>
<feature type="domain" description="TOG" evidence="5">
    <location>
        <begin position="1708"/>
        <end position="1966"/>
    </location>
</feature>
<feature type="repeat" description="HEAT" evidence="3">
    <location>
        <begin position="1479"/>
        <end position="1515"/>
    </location>
</feature>
<dbReference type="OrthoDB" id="5148094at2759"/>
<feature type="repeat" description="HEAT" evidence="3">
    <location>
        <begin position="1716"/>
        <end position="1755"/>
    </location>
</feature>